<proteinExistence type="predicted"/>
<evidence type="ECO:0000313" key="3">
    <source>
        <dbReference type="Proteomes" id="UP001642484"/>
    </source>
</evidence>
<reference evidence="2 3" key="1">
    <citation type="submission" date="2024-02" db="EMBL/GenBank/DDBJ databases">
        <authorList>
            <person name="Chen Y."/>
            <person name="Shah S."/>
            <person name="Dougan E. K."/>
            <person name="Thang M."/>
            <person name="Chan C."/>
        </authorList>
    </citation>
    <scope>NUCLEOTIDE SEQUENCE [LARGE SCALE GENOMIC DNA]</scope>
</reference>
<evidence type="ECO:0000313" key="2">
    <source>
        <dbReference type="EMBL" id="CAK9005501.1"/>
    </source>
</evidence>
<dbReference type="Proteomes" id="UP001642484">
    <property type="component" value="Unassembled WGS sequence"/>
</dbReference>
<dbReference type="EMBL" id="CAXAMN010003658">
    <property type="protein sequence ID" value="CAK9005501.1"/>
    <property type="molecule type" value="Genomic_DNA"/>
</dbReference>
<gene>
    <name evidence="2" type="ORF">CCMP2556_LOCUS8094</name>
</gene>
<feature type="compositionally biased region" description="Basic and acidic residues" evidence="1">
    <location>
        <begin position="244"/>
        <end position="266"/>
    </location>
</feature>
<evidence type="ECO:0000256" key="1">
    <source>
        <dbReference type="SAM" id="MobiDB-lite"/>
    </source>
</evidence>
<sequence length="430" mass="46777">MGACLWSYVFLAQKPAVGTFLFTSTNPFVSDRLSAFVLMAKYSQNQSCGHTCPWGSGDDHLPPDAFTAAAMRAARRRESKEVKEVQMDASSSEARAEATQAVEAQAAQAVRSSRSTVSEKTGQSTAAHVEIKMMDLIQRCLDQKVLEMSQSESKKVTTAVRSSCSSACTSLAGSQLEMEANLKSVEQVESVTMAGKRAQIQKLSNASLGQFDADESRLAYLEMQKSAAEARNKNRSALSFDYEPAPRKEVGKGIAKGKEGEKEKKEGKSKKSKKEVHCSAEATPMGYEALERYPALLREVNGLADKAITQGLTSNGKQKQAMKLSDAALGKFDADQSRVAYLQMQKSAAEARNKNRSALCFGEEKQETSQSDTQHRLDGVTMAGKRAQAQKLSDASLGKFDVDQSQVAYLEMHNTAAAMRNKNRVGQGIF</sequence>
<comment type="caution">
    <text evidence="2">The sequence shown here is derived from an EMBL/GenBank/DDBJ whole genome shotgun (WGS) entry which is preliminary data.</text>
</comment>
<protein>
    <recommendedName>
        <fullName evidence="4">Small acidic protein-like domain-containing protein</fullName>
    </recommendedName>
</protein>
<feature type="region of interest" description="Disordered" evidence="1">
    <location>
        <begin position="238"/>
        <end position="279"/>
    </location>
</feature>
<keyword evidence="3" id="KW-1185">Reference proteome</keyword>
<organism evidence="2 3">
    <name type="scientific">Durusdinium trenchii</name>
    <dbReference type="NCBI Taxonomy" id="1381693"/>
    <lineage>
        <taxon>Eukaryota</taxon>
        <taxon>Sar</taxon>
        <taxon>Alveolata</taxon>
        <taxon>Dinophyceae</taxon>
        <taxon>Suessiales</taxon>
        <taxon>Symbiodiniaceae</taxon>
        <taxon>Durusdinium</taxon>
    </lineage>
</organism>
<evidence type="ECO:0008006" key="4">
    <source>
        <dbReference type="Google" id="ProtNLM"/>
    </source>
</evidence>
<accession>A0ABP0ITU4</accession>
<name>A0ABP0ITU4_9DINO</name>